<gene>
    <name evidence="1" type="ORF">F5144DRAFT_638983</name>
</gene>
<organism evidence="1 2">
    <name type="scientific">Chaetomium tenue</name>
    <dbReference type="NCBI Taxonomy" id="1854479"/>
    <lineage>
        <taxon>Eukaryota</taxon>
        <taxon>Fungi</taxon>
        <taxon>Dikarya</taxon>
        <taxon>Ascomycota</taxon>
        <taxon>Pezizomycotina</taxon>
        <taxon>Sordariomycetes</taxon>
        <taxon>Sordariomycetidae</taxon>
        <taxon>Sordariales</taxon>
        <taxon>Chaetomiaceae</taxon>
        <taxon>Chaetomium</taxon>
    </lineage>
</organism>
<protein>
    <submittedName>
        <fullName evidence="1">Uncharacterized protein</fullName>
    </submittedName>
</protein>
<accession>A0ACB7PRV8</accession>
<proteinExistence type="predicted"/>
<dbReference type="Proteomes" id="UP000724584">
    <property type="component" value="Unassembled WGS sequence"/>
</dbReference>
<evidence type="ECO:0000313" key="1">
    <source>
        <dbReference type="EMBL" id="KAH6651245.1"/>
    </source>
</evidence>
<reference evidence="1 2" key="1">
    <citation type="journal article" date="2021" name="Nat. Commun.">
        <title>Genetic determinants of endophytism in the Arabidopsis root mycobiome.</title>
        <authorList>
            <person name="Mesny F."/>
            <person name="Miyauchi S."/>
            <person name="Thiergart T."/>
            <person name="Pickel B."/>
            <person name="Atanasova L."/>
            <person name="Karlsson M."/>
            <person name="Huettel B."/>
            <person name="Barry K.W."/>
            <person name="Haridas S."/>
            <person name="Chen C."/>
            <person name="Bauer D."/>
            <person name="Andreopoulos W."/>
            <person name="Pangilinan J."/>
            <person name="LaButti K."/>
            <person name="Riley R."/>
            <person name="Lipzen A."/>
            <person name="Clum A."/>
            <person name="Drula E."/>
            <person name="Henrissat B."/>
            <person name="Kohler A."/>
            <person name="Grigoriev I.V."/>
            <person name="Martin F.M."/>
            <person name="Hacquard S."/>
        </authorList>
    </citation>
    <scope>NUCLEOTIDE SEQUENCE [LARGE SCALE GENOMIC DNA]</scope>
    <source>
        <strain evidence="1 2">MPI-SDFR-AT-0079</strain>
    </source>
</reference>
<dbReference type="EMBL" id="JAGIZQ010000001">
    <property type="protein sequence ID" value="KAH6651245.1"/>
    <property type="molecule type" value="Genomic_DNA"/>
</dbReference>
<sequence length="463" mass="52735">MEEQTQGSKRASPEHRGGQDALEHVTKEFHVDLSRRYQKHKVEMETLWRSFDTAQRTNCLTTPPFSALDFETLNIIGHTVIPEWNLRDMVEPGSDYTLDLLKDRATTSLSEQYLGNDDVVFQAISAAGYGSIIIPSPPAREKPVRCQAPPIEKGPVRSSLADLLVKAEERKQNVEDGLRRMCTEPHVLTGAVYTHFYLRPELIRCKGDTKLGDEQTDRYISGSFLQVIHGAVEEIVNWDYIYRLLKSLNDKSKDEAYRAIISQELSNVCHHEYNRARDNFKRIFQRVTGGQLFSRQFGMLDKAGNALVTMKRNLNLVKVAEKDPYLHCLMYLCLQQMTCTEAMDWLKKLAIMYEASPTVMKRLTEREENALGEFMAVIALVDGITGRLGALPPISRKTKKLAKNALQALDQFIVDKVGGKMGFLYEDLIQECIVSLHDQYERVKANNDKQDKIQNMEETPEAA</sequence>
<comment type="caution">
    <text evidence="1">The sequence shown here is derived from an EMBL/GenBank/DDBJ whole genome shotgun (WGS) entry which is preliminary data.</text>
</comment>
<keyword evidence="2" id="KW-1185">Reference proteome</keyword>
<evidence type="ECO:0000313" key="2">
    <source>
        <dbReference type="Proteomes" id="UP000724584"/>
    </source>
</evidence>
<name>A0ACB7PRV8_9PEZI</name>